<dbReference type="Proteomes" id="UP000540519">
    <property type="component" value="Unassembled WGS sequence"/>
</dbReference>
<dbReference type="InterPro" id="IPR034660">
    <property type="entry name" value="DinB/YfiT-like"/>
</dbReference>
<dbReference type="RefSeq" id="WP_155599294.1">
    <property type="nucleotide sequence ID" value="NZ_RCNR01000009.1"/>
</dbReference>
<reference evidence="1 2" key="1">
    <citation type="journal article" date="2019" name="Mar. Drugs">
        <title>Comparative Genomics and CAZyme Genome Repertoires of Marine Zobellia amurskyensis KMM 3526(T) and Zobellia laminariae KMM 3676(T).</title>
        <authorList>
            <person name="Chernysheva N."/>
            <person name="Bystritskaya E."/>
            <person name="Stenkova A."/>
            <person name="Golovkin I."/>
            <person name="Nedashkovskaya O."/>
            <person name="Isaeva M."/>
        </authorList>
    </citation>
    <scope>NUCLEOTIDE SEQUENCE [LARGE SCALE GENOMIC DNA]</scope>
    <source>
        <strain evidence="1 2">KMM 3526</strain>
    </source>
</reference>
<dbReference type="EMBL" id="RCNR01000009">
    <property type="protein sequence ID" value="MUH35477.1"/>
    <property type="molecule type" value="Genomic_DNA"/>
</dbReference>
<comment type="caution">
    <text evidence="1">The sequence shown here is derived from an EMBL/GenBank/DDBJ whole genome shotgun (WGS) entry which is preliminary data.</text>
</comment>
<proteinExistence type="predicted"/>
<dbReference type="Gene3D" id="1.20.120.450">
    <property type="entry name" value="dinb family like domain"/>
    <property type="match status" value="1"/>
</dbReference>
<dbReference type="Pfam" id="PF07606">
    <property type="entry name" value="DUF1569"/>
    <property type="match status" value="1"/>
</dbReference>
<name>A0A7X2ZSC3_9FLAO</name>
<accession>A0A7X2ZSC3</accession>
<dbReference type="OrthoDB" id="2599194at2"/>
<dbReference type="AlphaFoldDB" id="A0A7X2ZSC3"/>
<keyword evidence="2" id="KW-1185">Reference proteome</keyword>
<gene>
    <name evidence="1" type="ORF">D9O36_06470</name>
</gene>
<dbReference type="InterPro" id="IPR011463">
    <property type="entry name" value="DUF1569"/>
</dbReference>
<evidence type="ECO:0000313" key="2">
    <source>
        <dbReference type="Proteomes" id="UP000540519"/>
    </source>
</evidence>
<sequence>MKTIFDNSTVAELVDRINSLQVHNQAQWGKMNTYQMLKRCTLSEEMFHGNKSYKRLFIGKLFGAMALRGILKDEQPMKKNQPTHPEFKITGTGNFENERKKWIELLQAYDSFSNHDFVHPFFGKMTTEQIGLYIYKHTDHHLTQFGN</sequence>
<evidence type="ECO:0000313" key="1">
    <source>
        <dbReference type="EMBL" id="MUH35477.1"/>
    </source>
</evidence>
<organism evidence="1 2">
    <name type="scientific">Zobellia amurskyensis</name>
    <dbReference type="NCBI Taxonomy" id="248905"/>
    <lineage>
        <taxon>Bacteria</taxon>
        <taxon>Pseudomonadati</taxon>
        <taxon>Bacteroidota</taxon>
        <taxon>Flavobacteriia</taxon>
        <taxon>Flavobacteriales</taxon>
        <taxon>Flavobacteriaceae</taxon>
        <taxon>Zobellia</taxon>
    </lineage>
</organism>
<protein>
    <submittedName>
        <fullName evidence="1">DUF1569 domain-containing protein</fullName>
    </submittedName>
</protein>